<dbReference type="Gene3D" id="1.10.10.200">
    <property type="match status" value="1"/>
</dbReference>
<dbReference type="InterPro" id="IPR048300">
    <property type="entry name" value="TACO1_YebC-like_2nd/3rd_dom"/>
</dbReference>
<evidence type="ECO:0000256" key="2">
    <source>
        <dbReference type="ARBA" id="ARBA00023015"/>
    </source>
</evidence>
<proteinExistence type="inferred from homology"/>
<dbReference type="Pfam" id="PF01709">
    <property type="entry name" value="Transcrip_reg"/>
    <property type="match status" value="2"/>
</dbReference>
<reference evidence="7" key="1">
    <citation type="submission" date="2017-09" db="EMBL/GenBank/DDBJ databases">
        <title>Depth-based differentiation of microbial function through sediment-hosted aquifers and enrichment of novel symbionts in the deep terrestrial subsurface.</title>
        <authorList>
            <person name="Probst A.J."/>
            <person name="Ladd B."/>
            <person name="Jarett J.K."/>
            <person name="Geller-Mcgrath D.E."/>
            <person name="Sieber C.M.K."/>
            <person name="Emerson J.B."/>
            <person name="Anantharaman K."/>
            <person name="Thomas B.C."/>
            <person name="Malmstrom R."/>
            <person name="Stieglmeier M."/>
            <person name="Klingl A."/>
            <person name="Woyke T."/>
            <person name="Ryan C.M."/>
            <person name="Banfield J.F."/>
        </authorList>
    </citation>
    <scope>NUCLEOTIDE SEQUENCE [LARGE SCALE GENOMIC DNA]</scope>
</reference>
<keyword evidence="6" id="KW-0238">DNA-binding</keyword>
<dbReference type="GO" id="GO:0005829">
    <property type="term" value="C:cytosol"/>
    <property type="evidence" value="ECO:0007669"/>
    <property type="project" value="TreeGrafter"/>
</dbReference>
<dbReference type="PANTHER" id="PTHR12532:SF0">
    <property type="entry name" value="TRANSLATIONAL ACTIVATOR OF CYTOCHROME C OXIDASE 1"/>
    <property type="match status" value="1"/>
</dbReference>
<dbReference type="Gene3D" id="3.30.70.980">
    <property type="match status" value="2"/>
</dbReference>
<evidence type="ECO:0000256" key="1">
    <source>
        <dbReference type="ARBA" id="ARBA00008724"/>
    </source>
</evidence>
<dbReference type="Proteomes" id="UP000231379">
    <property type="component" value="Unassembled WGS sequence"/>
</dbReference>
<dbReference type="FunFam" id="1.10.10.200:FF:000002">
    <property type="entry name" value="Probable transcriptional regulatory protein CLM62_37755"/>
    <property type="match status" value="1"/>
</dbReference>
<dbReference type="InterPro" id="IPR049083">
    <property type="entry name" value="TACO1_YebC_N"/>
</dbReference>
<dbReference type="InterPro" id="IPR002876">
    <property type="entry name" value="Transcrip_reg_TACO1-like"/>
</dbReference>
<sequence length="182" mass="19120">MSGHSKWSKIKRQKGANDAARGVVFGKLARRIAVESKLAGGDVNAPSLRAAMDAARAANMPKDNIERAVAKGASADAAALESVTYETYGPGGAAIIIDALTDNRNRTAAEIKHLLSKLGLELAAPGSALWAFEKTDGVSAEGAKYEPKTTVPLSEEDDAKLMEILGAIDEHDDVQEVYTNAA</sequence>
<dbReference type="SUPFAM" id="SSF75625">
    <property type="entry name" value="YebC-like"/>
    <property type="match status" value="1"/>
</dbReference>
<gene>
    <name evidence="6" type="ORF">COU20_01825</name>
</gene>
<evidence type="ECO:0000313" key="6">
    <source>
        <dbReference type="EMBL" id="PIR82519.1"/>
    </source>
</evidence>
<protein>
    <submittedName>
        <fullName evidence="6">YebC/PmpR family DNA-binding transcriptional regulator</fullName>
    </submittedName>
</protein>
<feature type="domain" description="TACO1/YebC-like N-terminal" evidence="5">
    <location>
        <begin position="5"/>
        <end position="73"/>
    </location>
</feature>
<evidence type="ECO:0000259" key="4">
    <source>
        <dbReference type="Pfam" id="PF01709"/>
    </source>
</evidence>
<keyword evidence="3" id="KW-0804">Transcription</keyword>
<keyword evidence="2" id="KW-0805">Transcription regulation</keyword>
<dbReference type="PANTHER" id="PTHR12532">
    <property type="entry name" value="TRANSLATIONAL ACTIVATOR OF CYTOCHROME C OXIDASE 1"/>
    <property type="match status" value="1"/>
</dbReference>
<comment type="similarity">
    <text evidence="1">Belongs to the TACO1 family.</text>
</comment>
<dbReference type="InterPro" id="IPR017856">
    <property type="entry name" value="Integrase-like_N"/>
</dbReference>
<name>A0A2H0U7Y2_9BACT</name>
<feature type="domain" description="TACO1/YebC-like second and third" evidence="4">
    <location>
        <begin position="80"/>
        <end position="135"/>
    </location>
</feature>
<evidence type="ECO:0000259" key="5">
    <source>
        <dbReference type="Pfam" id="PF20772"/>
    </source>
</evidence>
<organism evidence="6 7">
    <name type="scientific">Candidatus Kaiserbacteria bacterium CG10_big_fil_rev_8_21_14_0_10_59_10</name>
    <dbReference type="NCBI Taxonomy" id="1974612"/>
    <lineage>
        <taxon>Bacteria</taxon>
        <taxon>Candidatus Kaiseribacteriota</taxon>
    </lineage>
</organism>
<evidence type="ECO:0000313" key="7">
    <source>
        <dbReference type="Proteomes" id="UP000231379"/>
    </source>
</evidence>
<evidence type="ECO:0000256" key="3">
    <source>
        <dbReference type="ARBA" id="ARBA00023163"/>
    </source>
</evidence>
<dbReference type="AlphaFoldDB" id="A0A2H0U7Y2"/>
<comment type="caution">
    <text evidence="6">The sequence shown here is derived from an EMBL/GenBank/DDBJ whole genome shotgun (WGS) entry which is preliminary data.</text>
</comment>
<dbReference type="GO" id="GO:0003677">
    <property type="term" value="F:DNA binding"/>
    <property type="evidence" value="ECO:0007669"/>
    <property type="project" value="UniProtKB-KW"/>
</dbReference>
<dbReference type="InterPro" id="IPR029072">
    <property type="entry name" value="YebC-like"/>
</dbReference>
<dbReference type="EMBL" id="PFBM01000012">
    <property type="protein sequence ID" value="PIR82519.1"/>
    <property type="molecule type" value="Genomic_DNA"/>
</dbReference>
<dbReference type="Pfam" id="PF20772">
    <property type="entry name" value="TACO1_YebC_N"/>
    <property type="match status" value="1"/>
</dbReference>
<accession>A0A2H0U7Y2</accession>
<dbReference type="InterPro" id="IPR026564">
    <property type="entry name" value="Transcrip_reg_TACO1-like_dom3"/>
</dbReference>
<feature type="domain" description="TACO1/YebC-like second and third" evidence="4">
    <location>
        <begin position="142"/>
        <end position="181"/>
    </location>
</feature>